<keyword evidence="2" id="KW-0732">Signal</keyword>
<evidence type="ECO:0000313" key="8">
    <source>
        <dbReference type="Proteomes" id="UP000262699"/>
    </source>
</evidence>
<dbReference type="PRINTS" id="PR00740">
    <property type="entry name" value="GLHYDRLASE27"/>
</dbReference>
<evidence type="ECO:0000256" key="3">
    <source>
        <dbReference type="ARBA" id="ARBA00022801"/>
    </source>
</evidence>
<dbReference type="Proteomes" id="UP000262699">
    <property type="component" value="Unassembled WGS sequence"/>
</dbReference>
<dbReference type="InterPro" id="IPR013780">
    <property type="entry name" value="Glyco_hydro_b"/>
</dbReference>
<evidence type="ECO:0000256" key="1">
    <source>
        <dbReference type="ARBA" id="ARBA00009743"/>
    </source>
</evidence>
<feature type="domain" description="Alpha galactosidase C-terminal" evidence="6">
    <location>
        <begin position="371"/>
        <end position="445"/>
    </location>
</feature>
<dbReference type="PROSITE" id="PS51318">
    <property type="entry name" value="TAT"/>
    <property type="match status" value="1"/>
</dbReference>
<evidence type="ECO:0000259" key="6">
    <source>
        <dbReference type="Pfam" id="PF17801"/>
    </source>
</evidence>
<dbReference type="AlphaFoldDB" id="A0A3D0WCN4"/>
<gene>
    <name evidence="7" type="ORF">DEP91_04920</name>
</gene>
<sequence>MTGPELSRRGVMALGAASAAAAPLRGQTPPAPVLAPRPPMGWNSWNSFATTITEAEARETAAIMAKRLLPFGYDIFTVDIQWYEPEASSYAYNKTPVPTMDGHGRLLPAPNRFPSSAGGRGFAPLAAEVHRLGMKFGIHLMRGIPRLAVERNLPVLGTNVRARDVADTTSICPWNPDMYGVDMKRPGAQAYYDSVFALVAGWGVDFVKMDDMSRPYDAHAAEIEAAHLAIRRTGRPMMLSLSPGETPVARADHVRRYAQMWRISDDFWDEWPLLEAQFTRLENWNDARRPGGWPDADMLPLGRLALGQRDTKFTPAEQRTVMTLWSIARSPLIMGGDLRHLDAPTLALLTNREALAVNQASTDNRPHFVEDGTRIWSARPETGAGRYVALFNTTDKPKEVGIALDQLGLPPRVSVRDLWAGKDAGRAERRLARTVAPHGAELLRLG</sequence>
<dbReference type="PANTHER" id="PTHR11452">
    <property type="entry name" value="ALPHA-GALACTOSIDASE/ALPHA-N-ACETYLGALACTOSAMINIDASE"/>
    <property type="match status" value="1"/>
</dbReference>
<dbReference type="InterPro" id="IPR002241">
    <property type="entry name" value="Glyco_hydro_27"/>
</dbReference>
<keyword evidence="5" id="KW-1015">Disulfide bond</keyword>
<dbReference type="SUPFAM" id="SSF51445">
    <property type="entry name" value="(Trans)glycosidases"/>
    <property type="match status" value="1"/>
</dbReference>
<evidence type="ECO:0000256" key="5">
    <source>
        <dbReference type="RuleBase" id="RU361168"/>
    </source>
</evidence>
<keyword evidence="3 5" id="KW-0378">Hydrolase</keyword>
<dbReference type="EMBL" id="DOYJ01000139">
    <property type="protein sequence ID" value="HCB75503.1"/>
    <property type="molecule type" value="Genomic_DNA"/>
</dbReference>
<dbReference type="InterPro" id="IPR041233">
    <property type="entry name" value="Melibiase_C"/>
</dbReference>
<dbReference type="InterPro" id="IPR013785">
    <property type="entry name" value="Aldolase_TIM"/>
</dbReference>
<keyword evidence="4 5" id="KW-0326">Glycosidase</keyword>
<accession>A0A3D0WCN4</accession>
<evidence type="ECO:0000313" key="7">
    <source>
        <dbReference type="EMBL" id="HCB75503.1"/>
    </source>
</evidence>
<dbReference type="GO" id="GO:0005975">
    <property type="term" value="P:carbohydrate metabolic process"/>
    <property type="evidence" value="ECO:0007669"/>
    <property type="project" value="InterPro"/>
</dbReference>
<dbReference type="Pfam" id="PF16499">
    <property type="entry name" value="Melibiase_2"/>
    <property type="match status" value="1"/>
</dbReference>
<proteinExistence type="inferred from homology"/>
<dbReference type="Gene3D" id="3.20.20.70">
    <property type="entry name" value="Aldolase class I"/>
    <property type="match status" value="1"/>
</dbReference>
<dbReference type="SUPFAM" id="SSF51011">
    <property type="entry name" value="Glycosyl hydrolase domain"/>
    <property type="match status" value="1"/>
</dbReference>
<dbReference type="Gene3D" id="2.60.40.1180">
    <property type="entry name" value="Golgi alpha-mannosidase II"/>
    <property type="match status" value="1"/>
</dbReference>
<dbReference type="InterPro" id="IPR017853">
    <property type="entry name" value="GH"/>
</dbReference>
<dbReference type="GO" id="GO:0004557">
    <property type="term" value="F:alpha-galactosidase activity"/>
    <property type="evidence" value="ECO:0007669"/>
    <property type="project" value="UniProtKB-EC"/>
</dbReference>
<comment type="catalytic activity">
    <reaction evidence="5">
        <text>Hydrolysis of terminal, non-reducing alpha-D-galactose residues in alpha-D-galactosides, including galactose oligosaccharides, galactomannans and galactolipids.</text>
        <dbReference type="EC" id="3.2.1.22"/>
    </reaction>
</comment>
<dbReference type="CDD" id="cd14792">
    <property type="entry name" value="GH27"/>
    <property type="match status" value="1"/>
</dbReference>
<dbReference type="EC" id="3.2.1.22" evidence="5"/>
<comment type="caution">
    <text evidence="7">The sequence shown here is derived from an EMBL/GenBank/DDBJ whole genome shotgun (WGS) entry which is preliminary data.</text>
</comment>
<evidence type="ECO:0000256" key="4">
    <source>
        <dbReference type="ARBA" id="ARBA00023295"/>
    </source>
</evidence>
<protein>
    <recommendedName>
        <fullName evidence="5">Alpha-galactosidase</fullName>
        <ecNumber evidence="5">3.2.1.22</ecNumber>
    </recommendedName>
    <alternativeName>
        <fullName evidence="5">Melibiase</fullName>
    </alternativeName>
</protein>
<comment type="similarity">
    <text evidence="1 5">Belongs to the glycosyl hydrolase 27 family.</text>
</comment>
<name>A0A3D0WCN4_9SPHN</name>
<evidence type="ECO:0000256" key="2">
    <source>
        <dbReference type="ARBA" id="ARBA00022729"/>
    </source>
</evidence>
<organism evidence="7 8">
    <name type="scientific">Sphingomonas bacterium</name>
    <dbReference type="NCBI Taxonomy" id="1895847"/>
    <lineage>
        <taxon>Bacteria</taxon>
        <taxon>Pseudomonadati</taxon>
        <taxon>Pseudomonadota</taxon>
        <taxon>Alphaproteobacteria</taxon>
        <taxon>Sphingomonadales</taxon>
        <taxon>Sphingomonadaceae</taxon>
        <taxon>Sphingomonas</taxon>
    </lineage>
</organism>
<reference evidence="7 8" key="1">
    <citation type="journal article" date="2018" name="Nat. Biotechnol.">
        <title>A standardized bacterial taxonomy based on genome phylogeny substantially revises the tree of life.</title>
        <authorList>
            <person name="Parks D.H."/>
            <person name="Chuvochina M."/>
            <person name="Waite D.W."/>
            <person name="Rinke C."/>
            <person name="Skarshewski A."/>
            <person name="Chaumeil P.A."/>
            <person name="Hugenholtz P."/>
        </authorList>
    </citation>
    <scope>NUCLEOTIDE SEQUENCE [LARGE SCALE GENOMIC DNA]</scope>
    <source>
        <strain evidence="7">UBA9015</strain>
    </source>
</reference>
<dbReference type="PANTHER" id="PTHR11452:SF42">
    <property type="entry name" value="ALPHA-GALACTOSIDASE"/>
    <property type="match status" value="1"/>
</dbReference>
<dbReference type="Pfam" id="PF17801">
    <property type="entry name" value="Melibiase_C"/>
    <property type="match status" value="1"/>
</dbReference>
<dbReference type="InterPro" id="IPR006311">
    <property type="entry name" value="TAT_signal"/>
</dbReference>